<evidence type="ECO:0000313" key="2">
    <source>
        <dbReference type="EMBL" id="MBD0723769.1"/>
    </source>
</evidence>
<dbReference type="SUPFAM" id="SSF82771">
    <property type="entry name" value="GIY-YIG endonuclease"/>
    <property type="match status" value="1"/>
</dbReference>
<dbReference type="Proteomes" id="UP000661715">
    <property type="component" value="Unassembled WGS sequence"/>
</dbReference>
<gene>
    <name evidence="2" type="ORF">B6A10_01095</name>
</gene>
<evidence type="ECO:0000259" key="1">
    <source>
        <dbReference type="PROSITE" id="PS50164"/>
    </source>
</evidence>
<dbReference type="CDD" id="cd10449">
    <property type="entry name" value="GIY-YIG_SLX1_like"/>
    <property type="match status" value="1"/>
</dbReference>
<dbReference type="InterPro" id="IPR000305">
    <property type="entry name" value="GIY-YIG_endonuc"/>
</dbReference>
<accession>A0ABR7UP82</accession>
<dbReference type="RefSeq" id="WP_188219374.1">
    <property type="nucleotide sequence ID" value="NZ_NASZ01000001.1"/>
</dbReference>
<dbReference type="GO" id="GO:0004519">
    <property type="term" value="F:endonuclease activity"/>
    <property type="evidence" value="ECO:0007669"/>
    <property type="project" value="UniProtKB-KW"/>
</dbReference>
<dbReference type="PROSITE" id="PS50164">
    <property type="entry name" value="GIY_YIG"/>
    <property type="match status" value="1"/>
</dbReference>
<keyword evidence="2" id="KW-0255">Endonuclease</keyword>
<dbReference type="EMBL" id="NASZ01000001">
    <property type="protein sequence ID" value="MBD0723769.1"/>
    <property type="molecule type" value="Genomic_DNA"/>
</dbReference>
<feature type="domain" description="GIY-YIG" evidence="1">
    <location>
        <begin position="1"/>
        <end position="77"/>
    </location>
</feature>
<keyword evidence="2" id="KW-0540">Nuclease</keyword>
<dbReference type="Gene3D" id="3.40.1440.10">
    <property type="entry name" value="GIY-YIG endonuclease"/>
    <property type="match status" value="1"/>
</dbReference>
<dbReference type="Pfam" id="PF01541">
    <property type="entry name" value="GIY-YIG"/>
    <property type="match status" value="1"/>
</dbReference>
<name>A0ABR7UP82_9FLAO</name>
<sequence>MHFVYIIYSSQTDSYYIGETSNFQLRLEWHNSGEFANSHTKISRDWVLFHLIECIDITQARKIERHIKNMKSKTYISNLKKYPEISQKLLLKYS</sequence>
<evidence type="ECO:0000313" key="3">
    <source>
        <dbReference type="Proteomes" id="UP000661715"/>
    </source>
</evidence>
<comment type="caution">
    <text evidence="2">The sequence shown here is derived from an EMBL/GenBank/DDBJ whole genome shotgun (WGS) entry which is preliminary data.</text>
</comment>
<keyword evidence="3" id="KW-1185">Reference proteome</keyword>
<keyword evidence="2" id="KW-0378">Hydrolase</keyword>
<reference evidence="2 3" key="1">
    <citation type="journal article" date="2020" name="Microbiol. Res.">
        <title>Flavobacterium pokkalii sp. nov., a novel plant growth promoting native rhizobacteria isolated from pokkali rice grown in coastal saline affected agricultural regions of southern India, Kerala.</title>
        <authorList>
            <person name="Menon R.R."/>
            <person name="Kumari S."/>
            <person name="Viver T."/>
            <person name="Rameshkumar N."/>
        </authorList>
    </citation>
    <scope>NUCLEOTIDE SEQUENCE [LARGE SCALE GENOMIC DNA]</scope>
    <source>
        <strain evidence="2 3">L1I52</strain>
    </source>
</reference>
<organism evidence="2 3">
    <name type="scientific">Flavobacterium pokkalii</name>
    <dbReference type="NCBI Taxonomy" id="1940408"/>
    <lineage>
        <taxon>Bacteria</taxon>
        <taxon>Pseudomonadati</taxon>
        <taxon>Bacteroidota</taxon>
        <taxon>Flavobacteriia</taxon>
        <taxon>Flavobacteriales</taxon>
        <taxon>Flavobacteriaceae</taxon>
        <taxon>Flavobacterium</taxon>
    </lineage>
</organism>
<protein>
    <submittedName>
        <fullName evidence="2">Endonuclease</fullName>
    </submittedName>
</protein>
<proteinExistence type="predicted"/>
<dbReference type="InterPro" id="IPR035901">
    <property type="entry name" value="GIY-YIG_endonuc_sf"/>
</dbReference>